<evidence type="ECO:0000256" key="5">
    <source>
        <dbReference type="ARBA" id="ARBA00023136"/>
    </source>
</evidence>
<feature type="transmembrane region" description="Helical" evidence="7">
    <location>
        <begin position="21"/>
        <end position="45"/>
    </location>
</feature>
<feature type="domain" description="MacB-like periplasmic core" evidence="9">
    <location>
        <begin position="22"/>
        <end position="288"/>
    </location>
</feature>
<keyword evidence="4 7" id="KW-1133">Transmembrane helix</keyword>
<dbReference type="Pfam" id="PF12704">
    <property type="entry name" value="MacB_PCD"/>
    <property type="match status" value="1"/>
</dbReference>
<feature type="domain" description="ABC3 transporter permease C-terminal" evidence="8">
    <location>
        <begin position="316"/>
        <end position="443"/>
    </location>
</feature>
<dbReference type="PANTHER" id="PTHR30572">
    <property type="entry name" value="MEMBRANE COMPONENT OF TRANSPORTER-RELATED"/>
    <property type="match status" value="1"/>
</dbReference>
<keyword evidence="5 7" id="KW-0472">Membrane</keyword>
<protein>
    <submittedName>
        <fullName evidence="10">Acetoin utilization transport system permease protein</fullName>
    </submittedName>
</protein>
<evidence type="ECO:0000256" key="6">
    <source>
        <dbReference type="ARBA" id="ARBA00038076"/>
    </source>
</evidence>
<dbReference type="GO" id="GO:0022857">
    <property type="term" value="F:transmembrane transporter activity"/>
    <property type="evidence" value="ECO:0007669"/>
    <property type="project" value="TreeGrafter"/>
</dbReference>
<gene>
    <name evidence="10" type="ORF">SAMN05877753_101358</name>
</gene>
<reference evidence="10 11" key="1">
    <citation type="submission" date="2017-08" db="EMBL/GenBank/DDBJ databases">
        <authorList>
            <person name="de Groot N.N."/>
        </authorList>
    </citation>
    <scope>NUCLEOTIDE SEQUENCE [LARGE SCALE GENOMIC DNA]</scope>
    <source>
        <strain evidence="10 11">JC228</strain>
    </source>
</reference>
<dbReference type="InterPro" id="IPR003838">
    <property type="entry name" value="ABC3_permease_C"/>
</dbReference>
<keyword evidence="11" id="KW-1185">Reference proteome</keyword>
<dbReference type="PROSITE" id="PS51257">
    <property type="entry name" value="PROKAR_LIPOPROTEIN"/>
    <property type="match status" value="1"/>
</dbReference>
<dbReference type="OrthoDB" id="9770099at2"/>
<evidence type="ECO:0000313" key="11">
    <source>
        <dbReference type="Proteomes" id="UP000219546"/>
    </source>
</evidence>
<dbReference type="InterPro" id="IPR025857">
    <property type="entry name" value="MacB_PCD"/>
</dbReference>
<evidence type="ECO:0000313" key="10">
    <source>
        <dbReference type="EMBL" id="SNX67044.1"/>
    </source>
</evidence>
<dbReference type="PANTHER" id="PTHR30572:SF4">
    <property type="entry name" value="ABC TRANSPORTER PERMEASE YTRF"/>
    <property type="match status" value="1"/>
</dbReference>
<comment type="subcellular location">
    <subcellularLocation>
        <location evidence="1">Cell membrane</location>
        <topology evidence="1">Multi-pass membrane protein</topology>
    </subcellularLocation>
</comment>
<dbReference type="AlphaFoldDB" id="A0A285CHH3"/>
<feature type="transmembrane region" description="Helical" evidence="7">
    <location>
        <begin position="305"/>
        <end position="330"/>
    </location>
</feature>
<evidence type="ECO:0000256" key="4">
    <source>
        <dbReference type="ARBA" id="ARBA00022989"/>
    </source>
</evidence>
<evidence type="ECO:0000259" key="9">
    <source>
        <dbReference type="Pfam" id="PF12704"/>
    </source>
</evidence>
<evidence type="ECO:0000256" key="2">
    <source>
        <dbReference type="ARBA" id="ARBA00022475"/>
    </source>
</evidence>
<proteinExistence type="inferred from homology"/>
<dbReference type="Pfam" id="PF02687">
    <property type="entry name" value="FtsX"/>
    <property type="match status" value="1"/>
</dbReference>
<dbReference type="EMBL" id="OAOP01000001">
    <property type="protein sequence ID" value="SNX67044.1"/>
    <property type="molecule type" value="Genomic_DNA"/>
</dbReference>
<feature type="transmembrane region" description="Helical" evidence="7">
    <location>
        <begin position="407"/>
        <end position="431"/>
    </location>
</feature>
<dbReference type="GO" id="GO:0005886">
    <property type="term" value="C:plasma membrane"/>
    <property type="evidence" value="ECO:0007669"/>
    <property type="project" value="UniProtKB-SubCell"/>
</dbReference>
<evidence type="ECO:0000256" key="7">
    <source>
        <dbReference type="SAM" id="Phobius"/>
    </source>
</evidence>
<sequence>MRFRDKFQFVRENMKKNKTRVFMTILATAMGCAFLIVLASVGFGIHKSIIEEITQGRLTTEIDIHGKVNGSTSYMTDEDVAFFEGIDGVKAVTTHKRVENETTYSIGDYTGFGETMVVDYEAEKASNFELEEGRLPEAANEVVVGYNFPGNLRDPDQEISEEDQQLTMEEIEKKYGYPESLLGKTLTLTVPQTIDGERQEGTFEVTVVGVAKKPTREWMMDMRVLISEEKLNEIEEFTGTALGRFIDPMMSEEEIEQLKQTTESHYNEVNVYADSAGAVKSISEEIKEAGYYTYSIADELDQVDLFFAVVKIGLILVGTIAVIIASIGIYNTMSMAVTERTQDIGIMKAIGGHPKMIKQIFLIESTYIGLMGALFGVITSYIISIAVNKLLPMVITNVLEIGAGETITFSYIPTSLTVICVAISLLVAMISGLKPAVKATKIDVIKALRRDI</sequence>
<dbReference type="RefSeq" id="WP_097156875.1">
    <property type="nucleotide sequence ID" value="NZ_JBEPMQ010000003.1"/>
</dbReference>
<evidence type="ECO:0000256" key="3">
    <source>
        <dbReference type="ARBA" id="ARBA00022692"/>
    </source>
</evidence>
<organism evidence="10 11">
    <name type="scientific">Bacillus oleivorans</name>
    <dbReference type="NCBI Taxonomy" id="1448271"/>
    <lineage>
        <taxon>Bacteria</taxon>
        <taxon>Bacillati</taxon>
        <taxon>Bacillota</taxon>
        <taxon>Bacilli</taxon>
        <taxon>Bacillales</taxon>
        <taxon>Bacillaceae</taxon>
        <taxon>Bacillus</taxon>
    </lineage>
</organism>
<name>A0A285CHH3_9BACI</name>
<evidence type="ECO:0000259" key="8">
    <source>
        <dbReference type="Pfam" id="PF02687"/>
    </source>
</evidence>
<evidence type="ECO:0000256" key="1">
    <source>
        <dbReference type="ARBA" id="ARBA00004651"/>
    </source>
</evidence>
<feature type="transmembrane region" description="Helical" evidence="7">
    <location>
        <begin position="365"/>
        <end position="387"/>
    </location>
</feature>
<dbReference type="Proteomes" id="UP000219546">
    <property type="component" value="Unassembled WGS sequence"/>
</dbReference>
<dbReference type="InterPro" id="IPR050250">
    <property type="entry name" value="Macrolide_Exporter_MacB"/>
</dbReference>
<accession>A0A285CHH3</accession>
<keyword evidence="3 7" id="KW-0812">Transmembrane</keyword>
<comment type="similarity">
    <text evidence="6">Belongs to the ABC-4 integral membrane protein family.</text>
</comment>
<keyword evidence="2" id="KW-1003">Cell membrane</keyword>